<comment type="caution">
    <text evidence="2">The sequence shown here is derived from an EMBL/GenBank/DDBJ whole genome shotgun (WGS) entry which is preliminary data.</text>
</comment>
<keyword evidence="1" id="KW-1133">Transmembrane helix</keyword>
<accession>A0A268NXG4</accession>
<protein>
    <submittedName>
        <fullName evidence="2">Uncharacterized protein</fullName>
    </submittedName>
</protein>
<evidence type="ECO:0000313" key="2">
    <source>
        <dbReference type="EMBL" id="PAE88098.1"/>
    </source>
</evidence>
<feature type="transmembrane region" description="Helical" evidence="1">
    <location>
        <begin position="56"/>
        <end position="82"/>
    </location>
</feature>
<feature type="transmembrane region" description="Helical" evidence="1">
    <location>
        <begin position="163"/>
        <end position="184"/>
    </location>
</feature>
<dbReference type="AlphaFoldDB" id="A0A268NXG4"/>
<dbReference type="Pfam" id="PF14184">
    <property type="entry name" value="YrvL"/>
    <property type="match status" value="1"/>
</dbReference>
<proteinExistence type="predicted"/>
<dbReference type="EMBL" id="NPCC01000023">
    <property type="protein sequence ID" value="PAE88098.1"/>
    <property type="molecule type" value="Genomic_DNA"/>
</dbReference>
<keyword evidence="1" id="KW-0812">Transmembrane</keyword>
<evidence type="ECO:0000313" key="3">
    <source>
        <dbReference type="Proteomes" id="UP000216207"/>
    </source>
</evidence>
<evidence type="ECO:0000256" key="1">
    <source>
        <dbReference type="SAM" id="Phobius"/>
    </source>
</evidence>
<feature type="transmembrane region" description="Helical" evidence="1">
    <location>
        <begin position="139"/>
        <end position="157"/>
    </location>
</feature>
<organism evidence="2 3">
    <name type="scientific">Shouchella clausii</name>
    <name type="common">Alkalihalobacillus clausii</name>
    <dbReference type="NCBI Taxonomy" id="79880"/>
    <lineage>
        <taxon>Bacteria</taxon>
        <taxon>Bacillati</taxon>
        <taxon>Bacillota</taxon>
        <taxon>Bacilli</taxon>
        <taxon>Bacillales</taxon>
        <taxon>Bacillaceae</taxon>
        <taxon>Shouchella</taxon>
    </lineage>
</organism>
<sequence>MAEQPKSSLWLFDSRLRALRFCYRLASGAISSRRFGPSARGAFVKRRDLMRKGSSLLTVCVTVFFIIVISAAVLAFIFGIYYLGMAGLFQLLGIGYDSVQALALFVLLFLLLGIFVELFVKVFNTLLLPAVASRLLQKILEFCIRYTFTLPVVFLLNHYMSTIHIKLMSQAALAAFVVVIEMLIDNEDYSQKG</sequence>
<name>A0A268NXG4_SHOCL</name>
<dbReference type="InterPro" id="IPR025912">
    <property type="entry name" value="YrvL"/>
</dbReference>
<feature type="transmembrane region" description="Helical" evidence="1">
    <location>
        <begin position="102"/>
        <end position="127"/>
    </location>
</feature>
<gene>
    <name evidence="2" type="ORF">CHH72_14715</name>
</gene>
<dbReference type="Proteomes" id="UP000216207">
    <property type="component" value="Unassembled WGS sequence"/>
</dbReference>
<keyword evidence="1" id="KW-0472">Membrane</keyword>
<reference evidence="2 3" key="1">
    <citation type="submission" date="2017-07" db="EMBL/GenBank/DDBJ databases">
        <title>Isolation and whole genome analysis of endospore-forming bacteria from heroin.</title>
        <authorList>
            <person name="Kalinowski J."/>
            <person name="Ahrens B."/>
            <person name="Al-Dilaimi A."/>
            <person name="Winkler A."/>
            <person name="Wibberg D."/>
            <person name="Schleenbecker U."/>
            <person name="Ruckert C."/>
            <person name="Wolfel R."/>
            <person name="Grass G."/>
        </authorList>
    </citation>
    <scope>NUCLEOTIDE SEQUENCE [LARGE SCALE GENOMIC DNA]</scope>
    <source>
        <strain evidence="2 3">7539</strain>
    </source>
</reference>